<evidence type="ECO:0000313" key="1">
    <source>
        <dbReference type="EMBL" id="QGR18722.1"/>
    </source>
</evidence>
<name>A0A650CM15_9CREN</name>
<dbReference type="GeneID" id="42797622"/>
<dbReference type="EMBL" id="CP045483">
    <property type="protein sequence ID" value="QGR18722.1"/>
    <property type="molecule type" value="Genomic_DNA"/>
</dbReference>
<dbReference type="RefSeq" id="WP_156004945.1">
    <property type="nucleotide sequence ID" value="NZ_CP045483.1"/>
</dbReference>
<evidence type="ECO:0000313" key="2">
    <source>
        <dbReference type="Proteomes" id="UP000423396"/>
    </source>
</evidence>
<dbReference type="AlphaFoldDB" id="A0A650CM15"/>
<proteinExistence type="predicted"/>
<reference evidence="1 2" key="1">
    <citation type="submission" date="2019-10" db="EMBL/GenBank/DDBJ databases">
        <title>Genome Sequences from Six Type Strain Members of the Archaeal Family Sulfolobaceae: Acidianus ambivalens, Acidianus infernus, Metallosphaera prunae, Stygiolobus azoricus, Sulfolobus metallicus, and Sulfurisphaera ohwakuensis.</title>
        <authorList>
            <person name="Counts J.A."/>
            <person name="Kelly R.M."/>
        </authorList>
    </citation>
    <scope>NUCLEOTIDE SEQUENCE [LARGE SCALE GENOMIC DNA]</scope>
    <source>
        <strain evidence="1 2">FC6</strain>
    </source>
</reference>
<organism evidence="1 2">
    <name type="scientific">Stygiolobus azoricus</name>
    <dbReference type="NCBI Taxonomy" id="41675"/>
    <lineage>
        <taxon>Archaea</taxon>
        <taxon>Thermoproteota</taxon>
        <taxon>Thermoprotei</taxon>
        <taxon>Sulfolobales</taxon>
        <taxon>Sulfolobaceae</taxon>
        <taxon>Stygiolobus</taxon>
    </lineage>
</organism>
<dbReference type="OrthoDB" id="386926at2157"/>
<dbReference type="Proteomes" id="UP000423396">
    <property type="component" value="Chromosome"/>
</dbReference>
<sequence>MDDELYDKIRKYCNKSGKTIYDATNEAITIYIRLINSGVNISLFLTELELYNVLKQGEVLRINSDVPPETLAAILGTYLEVKKYDIISILNILVSFIDGKLLPIAPNDKDSSTDDENSFTYSFKNEKSAIYFANVTESLAKIFNVSLKVKRDGTVVRVTK</sequence>
<dbReference type="KEGG" id="sazo:D1868_01050"/>
<accession>A0A650CM15</accession>
<protein>
    <submittedName>
        <fullName evidence="1">Uncharacterized protein</fullName>
    </submittedName>
</protein>
<gene>
    <name evidence="1" type="ORF">D1868_01050</name>
</gene>
<keyword evidence="2" id="KW-1185">Reference proteome</keyword>